<feature type="non-terminal residue" evidence="1">
    <location>
        <position position="1"/>
    </location>
</feature>
<protein>
    <submittedName>
        <fullName evidence="1">Uncharacterized protein</fullName>
    </submittedName>
</protein>
<accession>A0A382J505</accession>
<organism evidence="1">
    <name type="scientific">marine metagenome</name>
    <dbReference type="NCBI Taxonomy" id="408172"/>
    <lineage>
        <taxon>unclassified sequences</taxon>
        <taxon>metagenomes</taxon>
        <taxon>ecological metagenomes</taxon>
    </lineage>
</organism>
<proteinExistence type="predicted"/>
<gene>
    <name evidence="1" type="ORF">METZ01_LOCUS258785</name>
</gene>
<name>A0A382J505_9ZZZZ</name>
<reference evidence="1" key="1">
    <citation type="submission" date="2018-05" db="EMBL/GenBank/DDBJ databases">
        <authorList>
            <person name="Lanie J.A."/>
            <person name="Ng W.-L."/>
            <person name="Kazmierczak K.M."/>
            <person name="Andrzejewski T.M."/>
            <person name="Davidsen T.M."/>
            <person name="Wayne K.J."/>
            <person name="Tettelin H."/>
            <person name="Glass J.I."/>
            <person name="Rusch D."/>
            <person name="Podicherti R."/>
            <person name="Tsui H.-C.T."/>
            <person name="Winkler M.E."/>
        </authorList>
    </citation>
    <scope>NUCLEOTIDE SEQUENCE</scope>
</reference>
<dbReference type="AlphaFoldDB" id="A0A382J505"/>
<evidence type="ECO:0000313" key="1">
    <source>
        <dbReference type="EMBL" id="SVC05931.1"/>
    </source>
</evidence>
<dbReference type="EMBL" id="UINC01071205">
    <property type="protein sequence ID" value="SVC05931.1"/>
    <property type="molecule type" value="Genomic_DNA"/>
</dbReference>
<sequence length="65" mass="7732">WEPKKYKRKNHPLSSTIFADNIIKQVFVTFFMKCFYRIFAFILTLANINAQTKNTITILDFEGRV</sequence>